<evidence type="ECO:0000256" key="1">
    <source>
        <dbReference type="ARBA" id="ARBA00005953"/>
    </source>
</evidence>
<dbReference type="EMBL" id="BMHH01000009">
    <property type="protein sequence ID" value="GGA95976.1"/>
    <property type="molecule type" value="Genomic_DNA"/>
</dbReference>
<name>A0A916WGQ9_9HYPH</name>
<proteinExistence type="inferred from homology"/>
<dbReference type="GO" id="GO:0047617">
    <property type="term" value="F:fatty acyl-CoA hydrolase activity"/>
    <property type="evidence" value="ECO:0007669"/>
    <property type="project" value="TreeGrafter"/>
</dbReference>
<dbReference type="PANTHER" id="PTHR31793:SF37">
    <property type="entry name" value="ACYL-COA THIOESTER HYDROLASE YBGC"/>
    <property type="match status" value="1"/>
</dbReference>
<dbReference type="FunFam" id="3.10.129.10:FF:000004">
    <property type="entry name" value="Tol-pal system-associated acyl-CoA thioesterase"/>
    <property type="match status" value="1"/>
</dbReference>
<dbReference type="Gene3D" id="3.10.129.10">
    <property type="entry name" value="Hotdog Thioesterase"/>
    <property type="match status" value="1"/>
</dbReference>
<accession>A0A916WGQ9</accession>
<organism evidence="3 4">
    <name type="scientific">Brucella endophytica</name>
    <dbReference type="NCBI Taxonomy" id="1963359"/>
    <lineage>
        <taxon>Bacteria</taxon>
        <taxon>Pseudomonadati</taxon>
        <taxon>Pseudomonadota</taxon>
        <taxon>Alphaproteobacteria</taxon>
        <taxon>Hyphomicrobiales</taxon>
        <taxon>Brucellaceae</taxon>
        <taxon>Brucella/Ochrobactrum group</taxon>
        <taxon>Brucella</taxon>
    </lineage>
</organism>
<protein>
    <submittedName>
        <fullName evidence="3">Tol-pal system-associated acyl-CoA thioesterase</fullName>
    </submittedName>
</protein>
<dbReference type="InterPro" id="IPR006684">
    <property type="entry name" value="YbgC/YbaW"/>
</dbReference>
<dbReference type="Pfam" id="PF13279">
    <property type="entry name" value="4HBT_2"/>
    <property type="match status" value="1"/>
</dbReference>
<dbReference type="RefSeq" id="WP_188824544.1">
    <property type="nucleotide sequence ID" value="NZ_BMHH01000009.1"/>
</dbReference>
<gene>
    <name evidence="3" type="ORF">GCM10011491_25420</name>
</gene>
<keyword evidence="4" id="KW-1185">Reference proteome</keyword>
<dbReference type="InterPro" id="IPR008272">
    <property type="entry name" value="HB-CoA_thioesterase_AS"/>
</dbReference>
<dbReference type="Proteomes" id="UP000646478">
    <property type="component" value="Unassembled WGS sequence"/>
</dbReference>
<evidence type="ECO:0000256" key="2">
    <source>
        <dbReference type="ARBA" id="ARBA00022801"/>
    </source>
</evidence>
<dbReference type="InterPro" id="IPR014166">
    <property type="entry name" value="Tol-Pal_acyl-CoA_thioesterase"/>
</dbReference>
<dbReference type="InterPro" id="IPR050563">
    <property type="entry name" value="4-hydroxybenzoyl-CoA_TE"/>
</dbReference>
<dbReference type="InterPro" id="IPR029069">
    <property type="entry name" value="HotDog_dom_sf"/>
</dbReference>
<dbReference type="PROSITE" id="PS01328">
    <property type="entry name" value="4HBCOA_THIOESTERASE"/>
    <property type="match status" value="1"/>
</dbReference>
<sequence>MDKANQFTADKARAGGETPLSGLVTERVHRLLARVYHADTDFSGVVYHGRYVEFLERGRTDYLRLIGIHHSALAEGLHGEELLWIVRRMELDFCAPARIDDILTIETAIENISGARIHMRQRIMRDDTLLIEAKVEAALINMDGRPRRFPKEWKDILQPIAKILTHP</sequence>
<dbReference type="PANTHER" id="PTHR31793">
    <property type="entry name" value="4-HYDROXYBENZOYL-COA THIOESTERASE FAMILY MEMBER"/>
    <property type="match status" value="1"/>
</dbReference>
<keyword evidence="2" id="KW-0378">Hydrolase</keyword>
<evidence type="ECO:0000313" key="3">
    <source>
        <dbReference type="EMBL" id="GGA95976.1"/>
    </source>
</evidence>
<evidence type="ECO:0000313" key="4">
    <source>
        <dbReference type="Proteomes" id="UP000646478"/>
    </source>
</evidence>
<comment type="caution">
    <text evidence="3">The sequence shown here is derived from an EMBL/GenBank/DDBJ whole genome shotgun (WGS) entry which is preliminary data.</text>
</comment>
<dbReference type="SUPFAM" id="SSF54637">
    <property type="entry name" value="Thioesterase/thiol ester dehydrase-isomerase"/>
    <property type="match status" value="1"/>
</dbReference>
<comment type="similarity">
    <text evidence="1">Belongs to the 4-hydroxybenzoyl-CoA thioesterase family.</text>
</comment>
<dbReference type="NCBIfam" id="TIGR02799">
    <property type="entry name" value="thio_ybgC"/>
    <property type="match status" value="1"/>
</dbReference>
<reference evidence="3" key="1">
    <citation type="journal article" date="2014" name="Int. J. Syst. Evol. Microbiol.">
        <title>Complete genome sequence of Corynebacterium casei LMG S-19264T (=DSM 44701T), isolated from a smear-ripened cheese.</title>
        <authorList>
            <consortium name="US DOE Joint Genome Institute (JGI-PGF)"/>
            <person name="Walter F."/>
            <person name="Albersmeier A."/>
            <person name="Kalinowski J."/>
            <person name="Ruckert C."/>
        </authorList>
    </citation>
    <scope>NUCLEOTIDE SEQUENCE</scope>
    <source>
        <strain evidence="3">CGMCC 1.15082</strain>
    </source>
</reference>
<dbReference type="CDD" id="cd00586">
    <property type="entry name" value="4HBT"/>
    <property type="match status" value="1"/>
</dbReference>
<dbReference type="AlphaFoldDB" id="A0A916WGQ9"/>
<dbReference type="NCBIfam" id="TIGR00051">
    <property type="entry name" value="YbgC/FadM family acyl-CoA thioesterase"/>
    <property type="match status" value="1"/>
</dbReference>
<reference evidence="3" key="2">
    <citation type="submission" date="2020-09" db="EMBL/GenBank/DDBJ databases">
        <authorList>
            <person name="Sun Q."/>
            <person name="Zhou Y."/>
        </authorList>
    </citation>
    <scope>NUCLEOTIDE SEQUENCE</scope>
    <source>
        <strain evidence="3">CGMCC 1.15082</strain>
    </source>
</reference>
<dbReference type="PIRSF" id="PIRSF003230">
    <property type="entry name" value="YbgC"/>
    <property type="match status" value="1"/>
</dbReference>